<protein>
    <submittedName>
        <fullName evidence="2">Uncharacterized protein</fullName>
    </submittedName>
</protein>
<dbReference type="AlphaFoldDB" id="R7YBY3"/>
<name>R7YBY3_9ACTN</name>
<organism evidence="2 3">
    <name type="scientific">Gordonia terrae C-6</name>
    <dbReference type="NCBI Taxonomy" id="1316928"/>
    <lineage>
        <taxon>Bacteria</taxon>
        <taxon>Bacillati</taxon>
        <taxon>Actinomycetota</taxon>
        <taxon>Actinomycetes</taxon>
        <taxon>Mycobacteriales</taxon>
        <taxon>Gordoniaceae</taxon>
        <taxon>Gordonia</taxon>
    </lineage>
</organism>
<accession>R7YBY3</accession>
<dbReference type="EMBL" id="AQPW01000005">
    <property type="protein sequence ID" value="EON33521.1"/>
    <property type="molecule type" value="Genomic_DNA"/>
</dbReference>
<proteinExistence type="predicted"/>
<evidence type="ECO:0000256" key="1">
    <source>
        <dbReference type="SAM" id="Phobius"/>
    </source>
</evidence>
<feature type="transmembrane region" description="Helical" evidence="1">
    <location>
        <begin position="34"/>
        <end position="67"/>
    </location>
</feature>
<dbReference type="OrthoDB" id="4381851at2"/>
<sequence length="92" mass="9822">MTFGLSRQASRRWMVWGSTSPHAAGGIRSDRGTVITLTSVLVALLAAFTVCALIGLSVWLLVLFGVLTGLHSVAWLSERTSAWRLPADADAP</sequence>
<keyword evidence="1" id="KW-0472">Membrane</keyword>
<keyword evidence="1" id="KW-0812">Transmembrane</keyword>
<dbReference type="PATRIC" id="fig|1316928.3.peg.1386"/>
<dbReference type="RefSeq" id="WP_010841832.1">
    <property type="nucleotide sequence ID" value="NZ_AQPW01000005.1"/>
</dbReference>
<evidence type="ECO:0000313" key="2">
    <source>
        <dbReference type="EMBL" id="EON33521.1"/>
    </source>
</evidence>
<evidence type="ECO:0000313" key="3">
    <source>
        <dbReference type="Proteomes" id="UP000013569"/>
    </source>
</evidence>
<keyword evidence="1" id="KW-1133">Transmembrane helix</keyword>
<comment type="caution">
    <text evidence="2">The sequence shown here is derived from an EMBL/GenBank/DDBJ whole genome shotgun (WGS) entry which is preliminary data.</text>
</comment>
<dbReference type="Proteomes" id="UP000013569">
    <property type="component" value="Unassembled WGS sequence"/>
</dbReference>
<reference evidence="2 3" key="1">
    <citation type="journal article" date="2013" name="Genome Announc.">
        <title>Draft Genome Sequence of a Benzothiophene-Desulfurizing Bacterium, Gordona terrae Strain C-6.</title>
        <authorList>
            <person name="Wang W."/>
            <person name="Ma T."/>
            <person name="Ren Y."/>
            <person name="Li G."/>
        </authorList>
    </citation>
    <scope>NUCLEOTIDE SEQUENCE [LARGE SCALE GENOMIC DNA]</scope>
    <source>
        <strain evidence="2 3">C-6</strain>
    </source>
</reference>
<gene>
    <name evidence="2" type="ORF">GTC6_06894</name>
</gene>